<organism evidence="2 5">
    <name type="scientific">Mycobacterium persicum</name>
    <dbReference type="NCBI Taxonomy" id="1487726"/>
    <lineage>
        <taxon>Bacteria</taxon>
        <taxon>Bacillati</taxon>
        <taxon>Actinomycetota</taxon>
        <taxon>Actinomycetes</taxon>
        <taxon>Mycobacteriales</taxon>
        <taxon>Mycobacteriaceae</taxon>
        <taxon>Mycobacterium</taxon>
    </lineage>
</organism>
<gene>
    <name evidence="2" type="ORF">LAUMK42_01210</name>
    <name evidence="3" type="ORF">LAUMK4_00995</name>
</gene>
<comment type="caution">
    <text evidence="2">The sequence shown here is derived from an EMBL/GenBank/DDBJ whole genome shotgun (WGS) entry which is preliminary data.</text>
</comment>
<evidence type="ECO:0000313" key="3">
    <source>
        <dbReference type="EMBL" id="VAZ89292.1"/>
    </source>
</evidence>
<name>A0AB38UP32_9MYCO</name>
<proteinExistence type="predicted"/>
<sequence length="199" mass="21059">MNPPVDTLPGWDGADLRSHQPHQSPWLKPLVVAGVRGCRTWLPYGCDVECAVTALTALVGRESPRSATASAHSAPCTHTQRRQRTPGGASTHPTAPARDCHLPTPEHGPTTAVSDNSIARLGLSLTHGLRGLIAHRRPRKPPLPGGRRLKHNAPGARGEKSTAPGDLVTPDQNAAACSMMLTITRSPMARARSSRSNVG</sequence>
<dbReference type="EMBL" id="UPHL01000031">
    <property type="protein sequence ID" value="VAZ82403.1"/>
    <property type="molecule type" value="Genomic_DNA"/>
</dbReference>
<dbReference type="AlphaFoldDB" id="A0AB38UP32"/>
<evidence type="ECO:0000256" key="1">
    <source>
        <dbReference type="SAM" id="MobiDB-lite"/>
    </source>
</evidence>
<feature type="region of interest" description="Disordered" evidence="1">
    <location>
        <begin position="66"/>
        <end position="113"/>
    </location>
</feature>
<reference evidence="4 5" key="1">
    <citation type="submission" date="2018-09" db="EMBL/GenBank/DDBJ databases">
        <authorList>
            <person name="Tagini F."/>
        </authorList>
    </citation>
    <scope>NUCLEOTIDE SEQUENCE [LARGE SCALE GENOMIC DNA]</scope>
    <source>
        <strain evidence="3 4">MK4</strain>
        <strain evidence="2 5">MK42</strain>
    </source>
</reference>
<evidence type="ECO:0000313" key="5">
    <source>
        <dbReference type="Proteomes" id="UP000279331"/>
    </source>
</evidence>
<feature type="region of interest" description="Disordered" evidence="1">
    <location>
        <begin position="1"/>
        <end position="22"/>
    </location>
</feature>
<accession>A0AB38UP32</accession>
<dbReference type="Proteomes" id="UP000271464">
    <property type="component" value="Unassembled WGS sequence"/>
</dbReference>
<keyword evidence="4" id="KW-1185">Reference proteome</keyword>
<feature type="region of interest" description="Disordered" evidence="1">
    <location>
        <begin position="135"/>
        <end position="169"/>
    </location>
</feature>
<evidence type="ECO:0000313" key="2">
    <source>
        <dbReference type="EMBL" id="VAZ82403.1"/>
    </source>
</evidence>
<dbReference type="EMBL" id="UPHM01000020">
    <property type="protein sequence ID" value="VAZ89292.1"/>
    <property type="molecule type" value="Genomic_DNA"/>
</dbReference>
<dbReference type="Proteomes" id="UP000279331">
    <property type="component" value="Unassembled WGS sequence"/>
</dbReference>
<evidence type="ECO:0000313" key="4">
    <source>
        <dbReference type="Proteomes" id="UP000271464"/>
    </source>
</evidence>
<protein>
    <submittedName>
        <fullName evidence="2">Uncharacterized protein</fullName>
    </submittedName>
</protein>